<evidence type="ECO:0000313" key="1">
    <source>
        <dbReference type="EMBL" id="EOR06430.1"/>
    </source>
</evidence>
<organism evidence="1 2">
    <name type="scientific">Acinetobacter genomosp. 15BJ</name>
    <dbReference type="NCBI Taxonomy" id="106651"/>
    <lineage>
        <taxon>Bacteria</taxon>
        <taxon>Pseudomonadati</taxon>
        <taxon>Pseudomonadota</taxon>
        <taxon>Gammaproteobacteria</taxon>
        <taxon>Moraxellales</taxon>
        <taxon>Moraxellaceae</taxon>
        <taxon>Acinetobacter</taxon>
    </lineage>
</organism>
<reference evidence="1 2" key="1">
    <citation type="submission" date="2013-03" db="EMBL/GenBank/DDBJ databases">
        <title>The Genome Sequence of Acinetobacter sp. CIP 110321.</title>
        <authorList>
            <consortium name="The Broad Institute Genome Sequencing Platform"/>
            <consortium name="The Broad Institute Genome Sequencing Center for Infectious Disease"/>
            <person name="Cerqueira G."/>
            <person name="Feldgarden M."/>
            <person name="Courvalin P."/>
            <person name="Perichon B."/>
            <person name="Grillot-Courvalin C."/>
            <person name="Clermont D."/>
            <person name="Rocha E."/>
            <person name="Yoon E.-J."/>
            <person name="Nemec A."/>
            <person name="Walker B."/>
            <person name="Young S.K."/>
            <person name="Zeng Q."/>
            <person name="Gargeya S."/>
            <person name="Fitzgerald M."/>
            <person name="Haas B."/>
            <person name="Abouelleil A."/>
            <person name="Alvarado L."/>
            <person name="Arachchi H.M."/>
            <person name="Berlin A.M."/>
            <person name="Chapman S.B."/>
            <person name="Dewar J."/>
            <person name="Goldberg J."/>
            <person name="Griggs A."/>
            <person name="Gujja S."/>
            <person name="Hansen M."/>
            <person name="Howarth C."/>
            <person name="Imamovic A."/>
            <person name="Larimer J."/>
            <person name="McCowan C."/>
            <person name="Murphy C."/>
            <person name="Neiman D."/>
            <person name="Pearson M."/>
            <person name="Priest M."/>
            <person name="Roberts A."/>
            <person name="Saif S."/>
            <person name="Shea T."/>
            <person name="Sisk P."/>
            <person name="Sykes S."/>
            <person name="Wortman J."/>
            <person name="Nusbaum C."/>
            <person name="Birren B."/>
        </authorList>
    </citation>
    <scope>NUCLEOTIDE SEQUENCE [LARGE SCALE GENOMIC DNA]</scope>
    <source>
        <strain evidence="1 2">CIP 110321</strain>
    </source>
</reference>
<protein>
    <submittedName>
        <fullName evidence="1">Uncharacterized protein</fullName>
    </submittedName>
</protein>
<comment type="caution">
    <text evidence="1">The sequence shown here is derived from an EMBL/GenBank/DDBJ whole genome shotgun (WGS) entry which is preliminary data.</text>
</comment>
<gene>
    <name evidence="1" type="ORF">F896_02890</name>
</gene>
<dbReference type="HOGENOM" id="CLU_2854662_0_0_6"/>
<feature type="non-terminal residue" evidence="1">
    <location>
        <position position="1"/>
    </location>
</feature>
<dbReference type="Proteomes" id="UP000016203">
    <property type="component" value="Unassembled WGS sequence"/>
</dbReference>
<evidence type="ECO:0000313" key="2">
    <source>
        <dbReference type="Proteomes" id="UP000016203"/>
    </source>
</evidence>
<sequence>DNSKQATGFLNHLYDDKPTYCKRPPQGCFLNHLYDDKHIGDSVKTRLIFLNHLYDDKRSISLQQG</sequence>
<accession>R9AWN6</accession>
<proteinExistence type="predicted"/>
<name>R9AWN6_9GAMM</name>
<dbReference type="AlphaFoldDB" id="R9AWN6"/>
<dbReference type="EMBL" id="AQFL01000014">
    <property type="protein sequence ID" value="EOR06430.1"/>
    <property type="molecule type" value="Genomic_DNA"/>
</dbReference>